<accession>A0A0K9PZH9</accession>
<comment type="caution">
    <text evidence="1">The sequence shown here is derived from an EMBL/GenBank/DDBJ whole genome shotgun (WGS) entry which is preliminary data.</text>
</comment>
<dbReference type="STRING" id="29655.A0A0K9PZH9"/>
<dbReference type="SUPFAM" id="SSF88723">
    <property type="entry name" value="PIN domain-like"/>
    <property type="match status" value="1"/>
</dbReference>
<evidence type="ECO:0000313" key="2">
    <source>
        <dbReference type="Proteomes" id="UP000036987"/>
    </source>
</evidence>
<dbReference type="OrthoDB" id="275278at2759"/>
<dbReference type="GO" id="GO:0017108">
    <property type="term" value="F:5'-flap endonuclease activity"/>
    <property type="evidence" value="ECO:0000318"/>
    <property type="project" value="GO_Central"/>
</dbReference>
<dbReference type="AlphaFoldDB" id="A0A0K9PZH9"/>
<protein>
    <submittedName>
        <fullName evidence="1">Uncharacterized protein</fullName>
    </submittedName>
</protein>
<dbReference type="Gene3D" id="3.40.50.1010">
    <property type="entry name" value="5'-nuclease"/>
    <property type="match status" value="1"/>
</dbReference>
<dbReference type="GO" id="GO:0033567">
    <property type="term" value="P:DNA replication, Okazaki fragment processing"/>
    <property type="evidence" value="ECO:0000318"/>
    <property type="project" value="GO_Central"/>
</dbReference>
<organism evidence="1 2">
    <name type="scientific">Zostera marina</name>
    <name type="common">Eelgrass</name>
    <dbReference type="NCBI Taxonomy" id="29655"/>
    <lineage>
        <taxon>Eukaryota</taxon>
        <taxon>Viridiplantae</taxon>
        <taxon>Streptophyta</taxon>
        <taxon>Embryophyta</taxon>
        <taxon>Tracheophyta</taxon>
        <taxon>Spermatophyta</taxon>
        <taxon>Magnoliopsida</taxon>
        <taxon>Liliopsida</taxon>
        <taxon>Zosteraceae</taxon>
        <taxon>Zostera</taxon>
    </lineage>
</organism>
<name>A0A0K9PZH9_ZOSMR</name>
<proteinExistence type="predicted"/>
<keyword evidence="2" id="KW-1185">Reference proteome</keyword>
<evidence type="ECO:0000313" key="1">
    <source>
        <dbReference type="EMBL" id="KMZ74334.1"/>
    </source>
</evidence>
<dbReference type="Proteomes" id="UP000036987">
    <property type="component" value="Unassembled WGS sequence"/>
</dbReference>
<gene>
    <name evidence="1" type="ORF">ZOSMA_12G00180</name>
</gene>
<dbReference type="InterPro" id="IPR029060">
    <property type="entry name" value="PIN-like_dom_sf"/>
</dbReference>
<dbReference type="EMBL" id="LFYR01000338">
    <property type="protein sequence ID" value="KMZ74334.1"/>
    <property type="molecule type" value="Genomic_DNA"/>
</dbReference>
<reference evidence="2" key="1">
    <citation type="journal article" date="2016" name="Nature">
        <title>The genome of the seagrass Zostera marina reveals angiosperm adaptation to the sea.</title>
        <authorList>
            <person name="Olsen J.L."/>
            <person name="Rouze P."/>
            <person name="Verhelst B."/>
            <person name="Lin Y.-C."/>
            <person name="Bayer T."/>
            <person name="Collen J."/>
            <person name="Dattolo E."/>
            <person name="De Paoli E."/>
            <person name="Dittami S."/>
            <person name="Maumus F."/>
            <person name="Michel G."/>
            <person name="Kersting A."/>
            <person name="Lauritano C."/>
            <person name="Lohaus R."/>
            <person name="Toepel M."/>
            <person name="Tonon T."/>
            <person name="Vanneste K."/>
            <person name="Amirebrahimi M."/>
            <person name="Brakel J."/>
            <person name="Bostroem C."/>
            <person name="Chovatia M."/>
            <person name="Grimwood J."/>
            <person name="Jenkins J.W."/>
            <person name="Jueterbock A."/>
            <person name="Mraz A."/>
            <person name="Stam W.T."/>
            <person name="Tice H."/>
            <person name="Bornberg-Bauer E."/>
            <person name="Green P.J."/>
            <person name="Pearson G.A."/>
            <person name="Procaccini G."/>
            <person name="Duarte C.M."/>
            <person name="Schmutz J."/>
            <person name="Reusch T.B.H."/>
            <person name="Van de Peer Y."/>
        </authorList>
    </citation>
    <scope>NUCLEOTIDE SEQUENCE [LARGE SCALE GENOMIC DNA]</scope>
    <source>
        <strain evidence="2">cv. Finnish</strain>
    </source>
</reference>
<sequence>MWTRETGRVFYRCFPRFTSRRHTSSLPLLTVLGVARSRSKFHLSYQKVVGCCRFTTVSASRRTSSSFEELDDGVSSYKKFKVDNTMLSEMEGDIAKFKKEDVLSPDCSNCRLMLIDGTSVLYRSYYKLLARLHHGMLEHADGNGDWVLTIFTALSFLLEILEFTPSHVVVVFDHDGEIAMPICPYN</sequence>